<dbReference type="GO" id="GO:0052621">
    <property type="term" value="F:diguanylate cyclase activity"/>
    <property type="evidence" value="ECO:0007669"/>
    <property type="project" value="TreeGrafter"/>
</dbReference>
<dbReference type="Pfam" id="PF02743">
    <property type="entry name" value="dCache_1"/>
    <property type="match status" value="1"/>
</dbReference>
<evidence type="ECO:0000313" key="7">
    <source>
        <dbReference type="EMBL" id="SKB06053.1"/>
    </source>
</evidence>
<dbReference type="CDD" id="cd01949">
    <property type="entry name" value="GGDEF"/>
    <property type="match status" value="1"/>
</dbReference>
<dbReference type="Pfam" id="PF00990">
    <property type="entry name" value="GGDEF"/>
    <property type="match status" value="1"/>
</dbReference>
<keyword evidence="8" id="KW-1185">Reference proteome</keyword>
<gene>
    <name evidence="7" type="ORF">SAMN04244570_0066</name>
</gene>
<dbReference type="GO" id="GO:0005886">
    <property type="term" value="C:plasma membrane"/>
    <property type="evidence" value="ECO:0007669"/>
    <property type="project" value="UniProtKB-SubCell"/>
</dbReference>
<accession>A0A1T4YWN9</accession>
<dbReference type="SUPFAM" id="SSF103190">
    <property type="entry name" value="Sensory domain-like"/>
    <property type="match status" value="2"/>
</dbReference>
<dbReference type="InterPro" id="IPR000160">
    <property type="entry name" value="GGDEF_dom"/>
</dbReference>
<dbReference type="PANTHER" id="PTHR45138">
    <property type="entry name" value="REGULATORY COMPONENTS OF SENSORY TRANSDUCTION SYSTEM"/>
    <property type="match status" value="1"/>
</dbReference>
<dbReference type="EMBL" id="FUYJ01000010">
    <property type="protein sequence ID" value="SKB06053.1"/>
    <property type="molecule type" value="Genomic_DNA"/>
</dbReference>
<evidence type="ECO:0000256" key="3">
    <source>
        <dbReference type="ARBA" id="ARBA00022692"/>
    </source>
</evidence>
<dbReference type="SMART" id="SM00267">
    <property type="entry name" value="GGDEF"/>
    <property type="match status" value="1"/>
</dbReference>
<dbReference type="NCBIfam" id="TIGR00254">
    <property type="entry name" value="GGDEF"/>
    <property type="match status" value="1"/>
</dbReference>
<reference evidence="8" key="1">
    <citation type="submission" date="2017-02" db="EMBL/GenBank/DDBJ databases">
        <authorList>
            <person name="Varghese N."/>
            <person name="Submissions S."/>
        </authorList>
    </citation>
    <scope>NUCLEOTIDE SEQUENCE [LARGE SCALE GENOMIC DNA]</scope>
    <source>
        <strain evidence="8">DSM 23966</strain>
    </source>
</reference>
<dbReference type="AlphaFoldDB" id="A0A1T4YWN9"/>
<dbReference type="FunFam" id="3.30.70.270:FF:000001">
    <property type="entry name" value="Diguanylate cyclase domain protein"/>
    <property type="match status" value="1"/>
</dbReference>
<dbReference type="InterPro" id="IPR033479">
    <property type="entry name" value="dCache_1"/>
</dbReference>
<dbReference type="PROSITE" id="PS50887">
    <property type="entry name" value="GGDEF"/>
    <property type="match status" value="1"/>
</dbReference>
<evidence type="ECO:0000256" key="1">
    <source>
        <dbReference type="ARBA" id="ARBA00004651"/>
    </source>
</evidence>
<evidence type="ECO:0000259" key="6">
    <source>
        <dbReference type="PROSITE" id="PS50887"/>
    </source>
</evidence>
<evidence type="ECO:0000256" key="5">
    <source>
        <dbReference type="ARBA" id="ARBA00023136"/>
    </source>
</evidence>
<keyword evidence="3" id="KW-0812">Transmembrane</keyword>
<evidence type="ECO:0000256" key="2">
    <source>
        <dbReference type="ARBA" id="ARBA00022475"/>
    </source>
</evidence>
<dbReference type="CDD" id="cd12912">
    <property type="entry name" value="PDC2_MCP_like"/>
    <property type="match status" value="1"/>
</dbReference>
<name>A0A1T4YWN9_9BACL</name>
<dbReference type="GO" id="GO:0043709">
    <property type="term" value="P:cell adhesion involved in single-species biofilm formation"/>
    <property type="evidence" value="ECO:0007669"/>
    <property type="project" value="TreeGrafter"/>
</dbReference>
<dbReference type="PANTHER" id="PTHR45138:SF9">
    <property type="entry name" value="DIGUANYLATE CYCLASE DGCM-RELATED"/>
    <property type="match status" value="1"/>
</dbReference>
<proteinExistence type="predicted"/>
<dbReference type="InterPro" id="IPR029151">
    <property type="entry name" value="Sensor-like_sf"/>
</dbReference>
<evidence type="ECO:0000256" key="4">
    <source>
        <dbReference type="ARBA" id="ARBA00022989"/>
    </source>
</evidence>
<keyword evidence="2" id="KW-1003">Cell membrane</keyword>
<dbReference type="Gene3D" id="3.30.70.270">
    <property type="match status" value="1"/>
</dbReference>
<comment type="subcellular location">
    <subcellularLocation>
        <location evidence="1">Cell membrane</location>
        <topology evidence="1">Multi-pass membrane protein</topology>
    </subcellularLocation>
</comment>
<dbReference type="GO" id="GO:1902201">
    <property type="term" value="P:negative regulation of bacterial-type flagellum-dependent cell motility"/>
    <property type="evidence" value="ECO:0007669"/>
    <property type="project" value="TreeGrafter"/>
</dbReference>
<feature type="domain" description="GGDEF" evidence="6">
    <location>
        <begin position="389"/>
        <end position="519"/>
    </location>
</feature>
<dbReference type="InterPro" id="IPR043128">
    <property type="entry name" value="Rev_trsase/Diguanyl_cyclase"/>
</dbReference>
<dbReference type="InterPro" id="IPR029787">
    <property type="entry name" value="Nucleotide_cyclase"/>
</dbReference>
<organism evidence="7 8">
    <name type="scientific">Sporosarcina newyorkensis</name>
    <dbReference type="NCBI Taxonomy" id="759851"/>
    <lineage>
        <taxon>Bacteria</taxon>
        <taxon>Bacillati</taxon>
        <taxon>Bacillota</taxon>
        <taxon>Bacilli</taxon>
        <taxon>Bacillales</taxon>
        <taxon>Caryophanaceae</taxon>
        <taxon>Sporosarcina</taxon>
    </lineage>
</organism>
<protein>
    <submittedName>
        <fullName evidence="7">Diguanylate cyclase (GGDEF) domain-containing protein</fullName>
    </submittedName>
</protein>
<dbReference type="CDD" id="cd18773">
    <property type="entry name" value="PDC1_HK_sensor"/>
    <property type="match status" value="1"/>
</dbReference>
<dbReference type="Proteomes" id="UP000190042">
    <property type="component" value="Unassembled WGS sequence"/>
</dbReference>
<dbReference type="Gene3D" id="3.30.450.20">
    <property type="entry name" value="PAS domain"/>
    <property type="match status" value="1"/>
</dbReference>
<dbReference type="InterPro" id="IPR050469">
    <property type="entry name" value="Diguanylate_Cyclase"/>
</dbReference>
<keyword evidence="4" id="KW-1133">Transmembrane helix</keyword>
<dbReference type="RefSeq" id="WP_009499141.1">
    <property type="nucleotide sequence ID" value="NZ_FUYJ01000010.1"/>
</dbReference>
<sequence length="524" mass="58849">MRWSLKKLIQVVALLAIVLTFLTSTTVGYRVHKQTLIDSTLETNKAYAEKLSATTDTYLREILQTLQVNAEEVIPLLNNSDSQVQLNKIAERIRTQTSTFNSVAIASPEGMVIGISPPSLDLIGERLTSLGAEQAMKERKPLISHPYMGITGEFLIFISVPLISEDGVYRGFLGGAIYLNQPNILEKILGDHFYENGSYVYVVDGKGTLIYHQLKDRLNDDVSENQVVQKVVAGGSGAQAIVNTKGIPMLAGYSYIPIADWGIISQRPISAAVAPAKSMVLEMVWKSLPLLLLAFFLVWFLSKKIALPLQKLAYYTETSTKTDHKEKMEAVSDWYYEAKQLKGAMLHSLDYFKTEMNYFIHQSTTDPLTKLMNRRSMDDYVKEWIENQTPFSMIILDIDKFKRVNDTYGHAVGDEVLIYLANLMQQAVRKDDICCRYGGEEFVILLPKADKVRAFLTAERLREKLESTVSPCGEVVTISSGVAAYPVHADHPARLIELADRCLYEAKRTGRNRTVVVSDEPQQK</sequence>
<keyword evidence="5" id="KW-0472">Membrane</keyword>
<evidence type="ECO:0000313" key="8">
    <source>
        <dbReference type="Proteomes" id="UP000190042"/>
    </source>
</evidence>
<dbReference type="SUPFAM" id="SSF55073">
    <property type="entry name" value="Nucleotide cyclase"/>
    <property type="match status" value="1"/>
</dbReference>